<accession>A0A8J2SQ99</accession>
<proteinExistence type="inferred from homology"/>
<dbReference type="PANTHER" id="PTHR43416:SF5">
    <property type="entry name" value="DIHYDROLIPOYLLYSINE-RESIDUE SUCCINYLTRANSFERASE COMPONENT OF 2-OXOGLUTARATE DEHYDROGENASE COMPLEX, MITOCHONDRIAL"/>
    <property type="match status" value="1"/>
</dbReference>
<protein>
    <recommendedName>
        <fullName evidence="3">Lipoyl-binding domain-containing protein</fullName>
    </recommendedName>
</protein>
<dbReference type="Gene3D" id="2.40.50.100">
    <property type="match status" value="1"/>
</dbReference>
<dbReference type="PANTHER" id="PTHR43416">
    <property type="entry name" value="DIHYDROLIPOYLLYSINE-RESIDUE SUCCINYLTRANSFERASE COMPONENT OF 2-OXOGLUTARATE DEHYDROGENASE COMPLEX, MITOCHONDRIAL-RELATED"/>
    <property type="match status" value="1"/>
</dbReference>
<gene>
    <name evidence="4" type="ORF">PECAL_5P21790</name>
</gene>
<feature type="domain" description="Lipoyl-binding" evidence="3">
    <location>
        <begin position="36"/>
        <end position="111"/>
    </location>
</feature>
<dbReference type="GO" id="GO:0006099">
    <property type="term" value="P:tricarboxylic acid cycle"/>
    <property type="evidence" value="ECO:0007669"/>
    <property type="project" value="TreeGrafter"/>
</dbReference>
<dbReference type="InterPro" id="IPR050537">
    <property type="entry name" value="2-oxoacid_dehydrogenase"/>
</dbReference>
<evidence type="ECO:0000313" key="5">
    <source>
        <dbReference type="Proteomes" id="UP000789595"/>
    </source>
</evidence>
<dbReference type="GO" id="GO:0005739">
    <property type="term" value="C:mitochondrion"/>
    <property type="evidence" value="ECO:0007669"/>
    <property type="project" value="TreeGrafter"/>
</dbReference>
<dbReference type="EMBL" id="CAKKNE010000005">
    <property type="protein sequence ID" value="CAH0377641.1"/>
    <property type="molecule type" value="Genomic_DNA"/>
</dbReference>
<dbReference type="PROSITE" id="PS50968">
    <property type="entry name" value="BIOTINYL_LIPOYL"/>
    <property type="match status" value="1"/>
</dbReference>
<name>A0A8J2SQ99_9STRA</name>
<comment type="similarity">
    <text evidence="1">Belongs to the 2-oxoacid dehydrogenase family.</text>
</comment>
<evidence type="ECO:0000256" key="1">
    <source>
        <dbReference type="ARBA" id="ARBA00007317"/>
    </source>
</evidence>
<dbReference type="OrthoDB" id="5391403at2759"/>
<keyword evidence="5" id="KW-1185">Reference proteome</keyword>
<comment type="caution">
    <text evidence="4">The sequence shown here is derived from an EMBL/GenBank/DDBJ whole genome shotgun (WGS) entry which is preliminary data.</text>
</comment>
<dbReference type="Proteomes" id="UP000789595">
    <property type="component" value="Unassembled WGS sequence"/>
</dbReference>
<evidence type="ECO:0000313" key="4">
    <source>
        <dbReference type="EMBL" id="CAH0377641.1"/>
    </source>
</evidence>
<dbReference type="InterPro" id="IPR000089">
    <property type="entry name" value="Biotin_lipoyl"/>
</dbReference>
<dbReference type="InterPro" id="IPR011053">
    <property type="entry name" value="Single_hybrid_motif"/>
</dbReference>
<dbReference type="GO" id="GO:0004149">
    <property type="term" value="F:dihydrolipoyllysine-residue succinyltransferase activity"/>
    <property type="evidence" value="ECO:0007669"/>
    <property type="project" value="TreeGrafter"/>
</dbReference>
<evidence type="ECO:0000259" key="3">
    <source>
        <dbReference type="PROSITE" id="PS50968"/>
    </source>
</evidence>
<reference evidence="4" key="1">
    <citation type="submission" date="2021-11" db="EMBL/GenBank/DDBJ databases">
        <authorList>
            <consortium name="Genoscope - CEA"/>
            <person name="William W."/>
        </authorList>
    </citation>
    <scope>NUCLEOTIDE SEQUENCE</scope>
</reference>
<dbReference type="CDD" id="cd06849">
    <property type="entry name" value="lipoyl_domain"/>
    <property type="match status" value="1"/>
</dbReference>
<keyword evidence="2" id="KW-0450">Lipoyl</keyword>
<dbReference type="AlphaFoldDB" id="A0A8J2SQ99"/>
<dbReference type="Pfam" id="PF00364">
    <property type="entry name" value="Biotin_lipoyl"/>
    <property type="match status" value="1"/>
</dbReference>
<dbReference type="SUPFAM" id="SSF51230">
    <property type="entry name" value="Single hybrid motif"/>
    <property type="match status" value="1"/>
</dbReference>
<organism evidence="4 5">
    <name type="scientific">Pelagomonas calceolata</name>
    <dbReference type="NCBI Taxonomy" id="35677"/>
    <lineage>
        <taxon>Eukaryota</taxon>
        <taxon>Sar</taxon>
        <taxon>Stramenopiles</taxon>
        <taxon>Ochrophyta</taxon>
        <taxon>Pelagophyceae</taxon>
        <taxon>Pelagomonadales</taxon>
        <taxon>Pelagomonadaceae</taxon>
        <taxon>Pelagomonas</taxon>
    </lineage>
</organism>
<sequence>MLRTLGRVVQRARAAPRSAGARAAAPRRAAARALATHVLNVPAMGDSITEGTVASVEKAVGDAVAVDEIVAVIDTDKVSVDVRSDTAGVVQSLSVAVDDEVQVGAEMMTLDTDGAAAPVAAPAAAPAAAPEPAAAPAAAPEPAPKRGHVPLIKFLGKRSLLKKEASAPVSTPAAAAPAVEAVPSGLAVELADLAPRFGLTPITDAEMAAVESGGGSEVDAW</sequence>
<evidence type="ECO:0000256" key="2">
    <source>
        <dbReference type="ARBA" id="ARBA00022823"/>
    </source>
</evidence>